<sequence length="59" mass="6498">MTIRIDGEVAHVDTVAEAFEVADMPGLKDVIITDNMERLKLHRLLKGFGIKDTGGRMDG</sequence>
<proteinExistence type="predicted"/>
<evidence type="ECO:0000313" key="2">
    <source>
        <dbReference type="Proteomes" id="UP000595472"/>
    </source>
</evidence>
<dbReference type="GeneID" id="77924022"/>
<keyword evidence="2" id="KW-1185">Reference proteome</keyword>
<gene>
    <name evidence="1" type="primary">72</name>
    <name evidence="1" type="ORF">SEA_WOLLYPOG_72</name>
</gene>
<accession>A0A7T3KCA2</accession>
<reference evidence="1 2" key="1">
    <citation type="submission" date="2020-10" db="EMBL/GenBank/DDBJ databases">
        <authorList>
            <person name="Abad L.A."/>
            <person name="Alter J."/>
            <person name="Becerra C.Y."/>
            <person name="Boehle J."/>
            <person name="Bustos B."/>
            <person name="Connatser B.I."/>
            <person name="Cutright B."/>
            <person name="Gavin J."/>
            <person name="Gomez A.P."/>
            <person name="Grabar K."/>
            <person name="Hur E.Y."/>
            <person name="Ioh M.T."/>
            <person name="Joya-Campos L."/>
            <person name="Lauhon H.N."/>
            <person name="Lee S."/>
            <person name="Maranan R.T."/>
            <person name="Park Y.G."/>
            <person name="Priest M."/>
            <person name="Samuels S.O."/>
            <person name="Sarameh Y.J."/>
            <person name="Schreiber J.M."/>
            <person name="Shepard L."/>
            <person name="Sheth K.J."/>
            <person name="Silva C.A."/>
            <person name="Smyers G.M."/>
            <person name="Tam S."/>
            <person name="Tamura C.M."/>
            <person name="Wucher D.E."/>
            <person name="Donachie S.P."/>
            <person name="Reed F.A."/>
            <person name="Palecanda S."/>
            <person name="Chong R.A."/>
            <person name="Porter M.L."/>
            <person name="Garlena R.A."/>
            <person name="Russell D.A."/>
            <person name="Jacobs-Sera D."/>
            <person name="Hatfull G.F."/>
        </authorList>
    </citation>
    <scope>NUCLEOTIDE SEQUENCE [LARGE SCALE GENOMIC DNA]</scope>
</reference>
<evidence type="ECO:0000313" key="1">
    <source>
        <dbReference type="EMBL" id="QPX62621.1"/>
    </source>
</evidence>
<dbReference type="KEGG" id="vg:77924022"/>
<organism evidence="1 2">
    <name type="scientific">Arthrobacter phage Wollypog</name>
    <dbReference type="NCBI Taxonomy" id="2790985"/>
    <lineage>
        <taxon>Viruses</taxon>
        <taxon>Duplodnaviria</taxon>
        <taxon>Heunggongvirae</taxon>
        <taxon>Uroviricota</taxon>
        <taxon>Caudoviricetes</taxon>
        <taxon>Wollypogvirus</taxon>
        <taxon>Wollypogvirus wollypog</taxon>
    </lineage>
</organism>
<name>A0A7T3KCA2_9CAUD</name>
<protein>
    <submittedName>
        <fullName evidence="1">Uncharacterized protein</fullName>
    </submittedName>
</protein>
<dbReference type="Proteomes" id="UP000595472">
    <property type="component" value="Segment"/>
</dbReference>
<dbReference type="RefSeq" id="YP_010648563.1">
    <property type="nucleotide sequence ID" value="NC_070760.1"/>
</dbReference>
<dbReference type="EMBL" id="MW055913">
    <property type="protein sequence ID" value="QPX62621.1"/>
    <property type="molecule type" value="Genomic_DNA"/>
</dbReference>